<gene>
    <name evidence="1" type="ORF">S03H2_05078</name>
</gene>
<dbReference type="AlphaFoldDB" id="X1FTB6"/>
<organism evidence="1">
    <name type="scientific">marine sediment metagenome</name>
    <dbReference type="NCBI Taxonomy" id="412755"/>
    <lineage>
        <taxon>unclassified sequences</taxon>
        <taxon>metagenomes</taxon>
        <taxon>ecological metagenomes</taxon>
    </lineage>
</organism>
<feature type="non-terminal residue" evidence="1">
    <location>
        <position position="30"/>
    </location>
</feature>
<protein>
    <submittedName>
        <fullName evidence="1">Uncharacterized protein</fullName>
    </submittedName>
</protein>
<dbReference type="EMBL" id="BARU01002084">
    <property type="protein sequence ID" value="GAH23983.1"/>
    <property type="molecule type" value="Genomic_DNA"/>
</dbReference>
<comment type="caution">
    <text evidence="1">The sequence shown here is derived from an EMBL/GenBank/DDBJ whole genome shotgun (WGS) entry which is preliminary data.</text>
</comment>
<proteinExistence type="predicted"/>
<sequence length="30" mass="3100">MTLSPSLKAKSISVFEGASDIMLCGSLLTV</sequence>
<evidence type="ECO:0000313" key="1">
    <source>
        <dbReference type="EMBL" id="GAH23983.1"/>
    </source>
</evidence>
<accession>X1FTB6</accession>
<reference evidence="1" key="1">
    <citation type="journal article" date="2014" name="Front. Microbiol.">
        <title>High frequency of phylogenetically diverse reductive dehalogenase-homologous genes in deep subseafloor sedimentary metagenomes.</title>
        <authorList>
            <person name="Kawai M."/>
            <person name="Futagami T."/>
            <person name="Toyoda A."/>
            <person name="Takaki Y."/>
            <person name="Nishi S."/>
            <person name="Hori S."/>
            <person name="Arai W."/>
            <person name="Tsubouchi T."/>
            <person name="Morono Y."/>
            <person name="Uchiyama I."/>
            <person name="Ito T."/>
            <person name="Fujiyama A."/>
            <person name="Inagaki F."/>
            <person name="Takami H."/>
        </authorList>
    </citation>
    <scope>NUCLEOTIDE SEQUENCE</scope>
    <source>
        <strain evidence="1">Expedition CK06-06</strain>
    </source>
</reference>
<name>X1FTB6_9ZZZZ</name>